<dbReference type="InterPro" id="IPR013762">
    <property type="entry name" value="Integrase-like_cat_sf"/>
</dbReference>
<dbReference type="AlphaFoldDB" id="A0A975MNG1"/>
<accession>A0A975MNG1</accession>
<evidence type="ECO:0000256" key="4">
    <source>
        <dbReference type="ARBA" id="ARBA00023172"/>
    </source>
</evidence>
<dbReference type="InterPro" id="IPR025166">
    <property type="entry name" value="Integrase_DNA_bind_dom"/>
</dbReference>
<keyword evidence="9" id="KW-1185">Reference proteome</keyword>
<dbReference type="PANTHER" id="PTHR30629:SF2">
    <property type="entry name" value="PROPHAGE INTEGRASE INTS-RELATED"/>
    <property type="match status" value="1"/>
</dbReference>
<dbReference type="GO" id="GO:0003677">
    <property type="term" value="F:DNA binding"/>
    <property type="evidence" value="ECO:0007669"/>
    <property type="project" value="UniProtKB-UniRule"/>
</dbReference>
<dbReference type="Gene3D" id="1.10.443.10">
    <property type="entry name" value="Intergrase catalytic core"/>
    <property type="match status" value="1"/>
</dbReference>
<evidence type="ECO:0000259" key="7">
    <source>
        <dbReference type="PROSITE" id="PS51900"/>
    </source>
</evidence>
<dbReference type="InterPro" id="IPR011010">
    <property type="entry name" value="DNA_brk_join_enz"/>
</dbReference>
<dbReference type="InterPro" id="IPR044068">
    <property type="entry name" value="CB"/>
</dbReference>
<feature type="domain" description="Core-binding (CB)" evidence="7">
    <location>
        <begin position="135"/>
        <end position="216"/>
    </location>
</feature>
<dbReference type="EMBL" id="CP073754">
    <property type="protein sequence ID" value="QWF70586.1"/>
    <property type="molecule type" value="Genomic_DNA"/>
</dbReference>
<dbReference type="GO" id="GO:0015074">
    <property type="term" value="P:DNA integration"/>
    <property type="evidence" value="ECO:0007669"/>
    <property type="project" value="UniProtKB-KW"/>
</dbReference>
<dbReference type="InterPro" id="IPR038488">
    <property type="entry name" value="Integrase_DNA-bd_sf"/>
</dbReference>
<feature type="domain" description="Tyr recombinase" evidence="6">
    <location>
        <begin position="240"/>
        <end position="435"/>
    </location>
</feature>
<evidence type="ECO:0000256" key="3">
    <source>
        <dbReference type="ARBA" id="ARBA00023125"/>
    </source>
</evidence>
<dbReference type="CDD" id="cd00801">
    <property type="entry name" value="INT_P4_C"/>
    <property type="match status" value="1"/>
</dbReference>
<dbReference type="InterPro" id="IPR010998">
    <property type="entry name" value="Integrase_recombinase_N"/>
</dbReference>
<proteinExistence type="inferred from homology"/>
<dbReference type="Pfam" id="PF22022">
    <property type="entry name" value="Phage_int_M"/>
    <property type="match status" value="1"/>
</dbReference>
<dbReference type="Proteomes" id="UP000676649">
    <property type="component" value="Chromosome"/>
</dbReference>
<dbReference type="KEGG" id="mpad:KEF85_14845"/>
<evidence type="ECO:0000259" key="6">
    <source>
        <dbReference type="PROSITE" id="PS51898"/>
    </source>
</evidence>
<evidence type="ECO:0000256" key="2">
    <source>
        <dbReference type="ARBA" id="ARBA00022908"/>
    </source>
</evidence>
<evidence type="ECO:0000256" key="5">
    <source>
        <dbReference type="PROSITE-ProRule" id="PRU01248"/>
    </source>
</evidence>
<organism evidence="8 9">
    <name type="scientific">Methylomonas paludis</name>
    <dbReference type="NCBI Taxonomy" id="1173101"/>
    <lineage>
        <taxon>Bacteria</taxon>
        <taxon>Pseudomonadati</taxon>
        <taxon>Pseudomonadota</taxon>
        <taxon>Gammaproteobacteria</taxon>
        <taxon>Methylococcales</taxon>
        <taxon>Methylococcaceae</taxon>
        <taxon>Methylomonas</taxon>
    </lineage>
</organism>
<keyword evidence="3 5" id="KW-0238">DNA-binding</keyword>
<dbReference type="Pfam" id="PF00589">
    <property type="entry name" value="Phage_integrase"/>
    <property type="match status" value="1"/>
</dbReference>
<dbReference type="GO" id="GO:0006310">
    <property type="term" value="P:DNA recombination"/>
    <property type="evidence" value="ECO:0007669"/>
    <property type="project" value="UniProtKB-KW"/>
</dbReference>
<dbReference type="InterPro" id="IPR002104">
    <property type="entry name" value="Integrase_catalytic"/>
</dbReference>
<evidence type="ECO:0000313" key="8">
    <source>
        <dbReference type="EMBL" id="QWF70586.1"/>
    </source>
</evidence>
<dbReference type="Pfam" id="PF13356">
    <property type="entry name" value="Arm-DNA-bind_3"/>
    <property type="match status" value="1"/>
</dbReference>
<dbReference type="PROSITE" id="PS51898">
    <property type="entry name" value="TYR_RECOMBINASE"/>
    <property type="match status" value="1"/>
</dbReference>
<name>A0A975MNG1_9GAMM</name>
<dbReference type="PANTHER" id="PTHR30629">
    <property type="entry name" value="PROPHAGE INTEGRASE"/>
    <property type="match status" value="1"/>
</dbReference>
<evidence type="ECO:0000256" key="1">
    <source>
        <dbReference type="ARBA" id="ARBA00008857"/>
    </source>
</evidence>
<dbReference type="PROSITE" id="PS51900">
    <property type="entry name" value="CB"/>
    <property type="match status" value="1"/>
</dbReference>
<dbReference type="RefSeq" id="WP_215581910.1">
    <property type="nucleotide sequence ID" value="NZ_CP073754.1"/>
</dbReference>
<evidence type="ECO:0000313" key="9">
    <source>
        <dbReference type="Proteomes" id="UP000676649"/>
    </source>
</evidence>
<dbReference type="InterPro" id="IPR053876">
    <property type="entry name" value="Phage_int_M"/>
</dbReference>
<dbReference type="SUPFAM" id="SSF56349">
    <property type="entry name" value="DNA breaking-rejoining enzymes"/>
    <property type="match status" value="1"/>
</dbReference>
<keyword evidence="2" id="KW-0229">DNA integration</keyword>
<gene>
    <name evidence="8" type="ORF">KEF85_14845</name>
</gene>
<comment type="similarity">
    <text evidence="1">Belongs to the 'phage' integrase family.</text>
</comment>
<reference evidence="8" key="1">
    <citation type="submission" date="2021-04" db="EMBL/GenBank/DDBJ databases">
        <title>Draft genome sequence data of methanotrophic Methylovulum sp. strain S1L and Methylomonas sp. strain S2AM isolated from boreal lake water columns.</title>
        <authorList>
            <person name="Rissanen A.J."/>
            <person name="Mangayil R."/>
            <person name="Svenning M.M."/>
            <person name="Khanongnuch R."/>
        </authorList>
    </citation>
    <scope>NUCLEOTIDE SEQUENCE</scope>
    <source>
        <strain evidence="8">S2AM</strain>
    </source>
</reference>
<sequence length="458" mass="51315">MEYNTIYRQLLVKMLVDGLPAKQLPAMGLHMAKTLNKLSPLTIKSMAATAKKEGKANKAPDGGGLYFVAEPERSSWWRFDYRVDGKQKTLSLGLYPEITLPGARERRAELRAKVANGIDPSQQRKAERISQSGADSFEPIAREWWEYKKDTWTDGHAQRTLTRLVNDVFPYLGATPINTITAITLLETIRRIESRGAIETAHRTNQACEAVFAYAIGTGRCENNPATAIRTVLKPVPPQKNFARLKNVDDISTLLNDITDYKGSSIVRSALQLLPLTFVRPGELATLEWKDIDFDKALWTVPAHIKKQRAVLKNDPDRVHYVPLSRQAIAILRDIQPLTGNGRYVFTGLRTAAGSKHERHMAAEALLSALRRMGYSKEEMTAHGFRGIASTRIREDGKGKFSGEMIEAQLSHIVKGKTEAAYNHAQYLNDRAELMQWWADYLDGLKSGTAVVPFRKNG</sequence>
<keyword evidence="4" id="KW-0233">DNA recombination</keyword>
<dbReference type="Gene3D" id="1.10.150.130">
    <property type="match status" value="1"/>
</dbReference>
<protein>
    <submittedName>
        <fullName evidence="8">Integrase arm-type DNA-binding domain-containing protein</fullName>
    </submittedName>
</protein>
<dbReference type="Gene3D" id="3.30.160.390">
    <property type="entry name" value="Integrase, DNA-binding domain"/>
    <property type="match status" value="1"/>
</dbReference>
<dbReference type="InterPro" id="IPR050808">
    <property type="entry name" value="Phage_Integrase"/>
</dbReference>